<proteinExistence type="predicted"/>
<evidence type="ECO:0000313" key="2">
    <source>
        <dbReference type="EMBL" id="OLP80853.1"/>
    </source>
</evidence>
<dbReference type="EMBL" id="LSRX01001338">
    <property type="protein sequence ID" value="OLP80853.1"/>
    <property type="molecule type" value="Genomic_DNA"/>
</dbReference>
<feature type="region of interest" description="Disordered" evidence="1">
    <location>
        <begin position="212"/>
        <end position="242"/>
    </location>
</feature>
<keyword evidence="3" id="KW-1185">Reference proteome</keyword>
<name>A0A1Q9CD45_SYMMI</name>
<evidence type="ECO:0000313" key="3">
    <source>
        <dbReference type="Proteomes" id="UP000186817"/>
    </source>
</evidence>
<accession>A0A1Q9CD45</accession>
<evidence type="ECO:0000256" key="1">
    <source>
        <dbReference type="SAM" id="MobiDB-lite"/>
    </source>
</evidence>
<gene>
    <name evidence="2" type="ORF">AK812_SmicGene38681</name>
</gene>
<protein>
    <submittedName>
        <fullName evidence="2">Uncharacterized protein</fullName>
    </submittedName>
</protein>
<reference evidence="2 3" key="1">
    <citation type="submission" date="2016-02" db="EMBL/GenBank/DDBJ databases">
        <title>Genome analysis of coral dinoflagellate symbionts highlights evolutionary adaptations to a symbiotic lifestyle.</title>
        <authorList>
            <person name="Aranda M."/>
            <person name="Li Y."/>
            <person name="Liew Y.J."/>
            <person name="Baumgarten S."/>
            <person name="Simakov O."/>
            <person name="Wilson M."/>
            <person name="Piel J."/>
            <person name="Ashoor H."/>
            <person name="Bougouffa S."/>
            <person name="Bajic V.B."/>
            <person name="Ryu T."/>
            <person name="Ravasi T."/>
            <person name="Bayer T."/>
            <person name="Micklem G."/>
            <person name="Kim H."/>
            <person name="Bhak J."/>
            <person name="Lajeunesse T.C."/>
            <person name="Voolstra C.R."/>
        </authorList>
    </citation>
    <scope>NUCLEOTIDE SEQUENCE [LARGE SCALE GENOMIC DNA]</scope>
    <source>
        <strain evidence="2 3">CCMP2467</strain>
    </source>
</reference>
<sequence length="778" mass="84270">MEPPATWVDESRKPWSPAVRWSRMSAIYVQVSDASAQKACCWLVDPASSKQLGLGKRKIPIVTDIQIVLQGRFLFQLEHGKTYAVFGSQPPVLHDNEWHVQMPRQGHVTGICCVLGGAPGLRKLCNSHKGKRQPTPPVTQVVDQSAYVDGMVVTPDVALCPYAAPTQVEARADDVIKAIGVEALEQAYHSYDPWASLKKSVGDTMRLVLPAELRASKQTNPKPSRGEDPWSHSDPWSEAAASSSVLPNPKHVSIALIAGTFVGEGGAEVPILGSLASGARGVTLCPNDEIESFATLAGGSEDELAAVTIGPCKPRITDAAVTSITFPALSVGQKVLLKGWLVQFGTGKVSLNLVKHQLSISDNAVEVITVEIKKEYSQSQDWQAVQESPLRFVFSHIEDFGPYTIATWSKKWFCNGKPADAASAMSWHCFVKIAKDHMDKVIAQSGKHAIFLTPKCSESSAPSGQYKVIWLGSRDISKALLVQRAHQTAKGVVAGKSSLGLRVVASEYSQIRSKLEPSWKSEGVKTDIAISSRWVISPLPSSADKKTVQTLLDQLKWEAMPLKQIGHGAWLVGAGTTTSPAETFQLNEKLVLINPAAEKKADSAQDALVAGPSTLRRALNRHLAQGTIAATLPAANPQDAPTAVPAGPTVTMATQLRSEVDGKIEAMKAQFDQAIQGLQGRMTESEHKTTQAIQQVREDQVQCASRLEQVCEDQVQCAQRLTQIEQSVTTFAQNAVTKVDLTQALKEAMEAQRQELRQLFKRSPDSTPVSDGKSHRVQ</sequence>
<dbReference type="OrthoDB" id="10269085at2759"/>
<organism evidence="2 3">
    <name type="scientific">Symbiodinium microadriaticum</name>
    <name type="common">Dinoflagellate</name>
    <name type="synonym">Zooxanthella microadriatica</name>
    <dbReference type="NCBI Taxonomy" id="2951"/>
    <lineage>
        <taxon>Eukaryota</taxon>
        <taxon>Sar</taxon>
        <taxon>Alveolata</taxon>
        <taxon>Dinophyceae</taxon>
        <taxon>Suessiales</taxon>
        <taxon>Symbiodiniaceae</taxon>
        <taxon>Symbiodinium</taxon>
    </lineage>
</organism>
<dbReference type="AlphaFoldDB" id="A0A1Q9CD45"/>
<dbReference type="Proteomes" id="UP000186817">
    <property type="component" value="Unassembled WGS sequence"/>
</dbReference>
<feature type="region of interest" description="Disordered" evidence="1">
    <location>
        <begin position="757"/>
        <end position="778"/>
    </location>
</feature>
<comment type="caution">
    <text evidence="2">The sequence shown here is derived from an EMBL/GenBank/DDBJ whole genome shotgun (WGS) entry which is preliminary data.</text>
</comment>